<feature type="chain" id="PRO_5007580379" evidence="2">
    <location>
        <begin position="24"/>
        <end position="679"/>
    </location>
</feature>
<evidence type="ECO:0000256" key="2">
    <source>
        <dbReference type="SAM" id="SignalP"/>
    </source>
</evidence>
<name>A0A151GBD6_DRECN</name>
<feature type="region of interest" description="Disordered" evidence="1">
    <location>
        <begin position="163"/>
        <end position="183"/>
    </location>
</feature>
<dbReference type="Proteomes" id="UP000076580">
    <property type="component" value="Chromosome 03"/>
</dbReference>
<keyword evidence="4" id="KW-1185">Reference proteome</keyword>
<accession>A0A151GBD6</accession>
<reference evidence="3 4" key="1">
    <citation type="journal article" date="2016" name="Sci. Rep.">
        <title>Insights into Adaptations to a Near-Obligate Nematode Endoparasitic Lifestyle from the Finished Genome of Drechmeria coniospora.</title>
        <authorList>
            <person name="Zhang L."/>
            <person name="Zhou Z."/>
            <person name="Guo Q."/>
            <person name="Fokkens L."/>
            <person name="Miskei M."/>
            <person name="Pocsi I."/>
            <person name="Zhang W."/>
            <person name="Chen M."/>
            <person name="Wang L."/>
            <person name="Sun Y."/>
            <person name="Donzelli B.G."/>
            <person name="Gibson D.M."/>
            <person name="Nelson D.R."/>
            <person name="Luo J.G."/>
            <person name="Rep M."/>
            <person name="Liu H."/>
            <person name="Yang S."/>
            <person name="Wang J."/>
            <person name="Krasnoff S.B."/>
            <person name="Xu Y."/>
            <person name="Molnar I."/>
            <person name="Lin M."/>
        </authorList>
    </citation>
    <scope>NUCLEOTIDE SEQUENCE [LARGE SCALE GENOMIC DNA]</scope>
    <source>
        <strain evidence="3 4">ARSEF 6962</strain>
    </source>
</reference>
<dbReference type="GeneID" id="63719018"/>
<sequence>MVGKSFPALLSALMCLQQGVTNAAGVPADPTTTSGLIVRCNNVVDAMANGVGHPLRHEQEATIDINAPAVREGRVLRRQDQPKSIKLVLDKMEALTNLLTSTPVRADCIFVTVSHLLGTTPEEVSRRSGVEIPAPGQGGSGHIFEVLARNGIAWRLWRVRGDETSGRRPGPDRNQLTHQGRPEYLAFPPGMPRIVGVAYWPRGTGTRPDTRRVPGHVVICRNPGTPYRRYIDYQADPNGLDITHTMDHVQIFGYFAVDLDASHGDLVTAQRPAIERMEVEEQRAHPESEDGQQIIESPGPLHQGLDAEPMEVDEENLDLWGSGQFGVASCAAVLATLVAHHKHEKRSLVNSLRGSRQAFKGRDCDRAREIAMRTPRPPMLAGIEDCRYFRKLSIHLHIGNGISGGSDDEIVMDIGKQTLLLATSPDRGFENVKSVNIKKAFGVRNVRVSDVKHFTLYSRSHAGSNPDYWELGGVSFKGICSGSGRVAVIDKWSSLYEWLDRDMQATGGKTPTKLKKSIAPHDWQWETEDSKTKTLAVQPPGEPWACTRFKSLEVRLELGSNIAGSGTYDNIVIDVGKSTTSLTEAPSGGANERRMIDLKKAFGSRAPEVSDITKFTLRSVEGWEHPDADPWEVKSITFTGHCSGSSRKAVLNKYANIYKWVNRPETYERDLHIGDWKWA</sequence>
<dbReference type="STRING" id="98403.A0A151GBD6"/>
<dbReference type="AlphaFoldDB" id="A0A151GBD6"/>
<organism evidence="3 4">
    <name type="scientific">Drechmeria coniospora</name>
    <name type="common">Nematophagous fungus</name>
    <name type="synonym">Meria coniospora</name>
    <dbReference type="NCBI Taxonomy" id="98403"/>
    <lineage>
        <taxon>Eukaryota</taxon>
        <taxon>Fungi</taxon>
        <taxon>Dikarya</taxon>
        <taxon>Ascomycota</taxon>
        <taxon>Pezizomycotina</taxon>
        <taxon>Sordariomycetes</taxon>
        <taxon>Hypocreomycetidae</taxon>
        <taxon>Hypocreales</taxon>
        <taxon>Ophiocordycipitaceae</taxon>
        <taxon>Drechmeria</taxon>
    </lineage>
</organism>
<evidence type="ECO:0000313" key="3">
    <source>
        <dbReference type="EMBL" id="KYK54417.1"/>
    </source>
</evidence>
<proteinExistence type="predicted"/>
<gene>
    <name evidence="3" type="ORF">DCS_06375</name>
</gene>
<evidence type="ECO:0000256" key="1">
    <source>
        <dbReference type="SAM" id="MobiDB-lite"/>
    </source>
</evidence>
<comment type="caution">
    <text evidence="3">The sequence shown here is derived from an EMBL/GenBank/DDBJ whole genome shotgun (WGS) entry which is preliminary data.</text>
</comment>
<dbReference type="InParanoid" id="A0A151GBD6"/>
<feature type="signal peptide" evidence="2">
    <location>
        <begin position="1"/>
        <end position="23"/>
    </location>
</feature>
<evidence type="ECO:0000313" key="4">
    <source>
        <dbReference type="Proteomes" id="UP000076580"/>
    </source>
</evidence>
<dbReference type="RefSeq" id="XP_040653769.1">
    <property type="nucleotide sequence ID" value="XM_040803665.1"/>
</dbReference>
<protein>
    <submittedName>
        <fullName evidence="3">Uncharacterized protein</fullName>
    </submittedName>
</protein>
<dbReference type="EMBL" id="LAYC01000003">
    <property type="protein sequence ID" value="KYK54417.1"/>
    <property type="molecule type" value="Genomic_DNA"/>
</dbReference>
<keyword evidence="2" id="KW-0732">Signal</keyword>